<accession>A0ABY6YDW8</accession>
<dbReference type="RefSeq" id="WP_174767645.1">
    <property type="nucleotide sequence ID" value="NZ_CABWJV010000007.1"/>
</dbReference>
<sequence length="227" mass="25377">MHSDLTELLATLSSRQLRHVRNLVLALSEGTQFETNANSDFVDDEFAASFGDQLIAHNQGSGIPLTKDKFEWAMVQALQDSGHQASKLPNGNPGEDVLVDGVPWSLKTQADKNIKIDRIHISKYMELGKGAWLNAADIEALRQRMFDHMSRYERIFTLRCFPRVTAPTGGTTYTYELVEIPKALLLHAANWPIEIMEKSRQSPKPAYCHVFDQSGDPLYSGSSQVSV</sequence>
<dbReference type="Pfam" id="PF17411">
    <property type="entry name" value="SmaI"/>
    <property type="match status" value="1"/>
</dbReference>
<gene>
    <name evidence="1" type="ORF">BIFLH658_01912</name>
</gene>
<comment type="caution">
    <text evidence="1">The sequence shown here is derived from an EMBL/GenBank/DDBJ whole genome shotgun (WGS) entry which is preliminary data.</text>
</comment>
<protein>
    <recommendedName>
        <fullName evidence="3">Restriction endonuclease</fullName>
    </recommendedName>
</protein>
<evidence type="ECO:0008006" key="3">
    <source>
        <dbReference type="Google" id="ProtNLM"/>
    </source>
</evidence>
<organism evidence="1 2">
    <name type="scientific">Bifidobacterium pseudocatenulatum</name>
    <dbReference type="NCBI Taxonomy" id="28026"/>
    <lineage>
        <taxon>Bacteria</taxon>
        <taxon>Bacillati</taxon>
        <taxon>Actinomycetota</taxon>
        <taxon>Actinomycetes</taxon>
        <taxon>Bifidobacteriales</taxon>
        <taxon>Bifidobacteriaceae</taxon>
        <taxon>Bifidobacterium</taxon>
    </lineage>
</organism>
<proteinExistence type="predicted"/>
<dbReference type="EMBL" id="CABWJV010000007">
    <property type="protein sequence ID" value="VWQ26477.1"/>
    <property type="molecule type" value="Genomic_DNA"/>
</dbReference>
<evidence type="ECO:0000313" key="2">
    <source>
        <dbReference type="Proteomes" id="UP000494211"/>
    </source>
</evidence>
<keyword evidence="2" id="KW-1185">Reference proteome</keyword>
<dbReference type="Proteomes" id="UP000494211">
    <property type="component" value="Unassembled WGS sequence"/>
</dbReference>
<name>A0ABY6YDW8_BIFPS</name>
<reference evidence="1 2" key="1">
    <citation type="submission" date="2019-10" db="EMBL/GenBank/DDBJ databases">
        <authorList>
            <consortium name="Melissa Lawson"/>
            <person name="O'neill I."/>
        </authorList>
    </citation>
    <scope>NUCLEOTIDE SEQUENCE [LARGE SCALE GENOMIC DNA]</scope>
    <source>
        <strain evidence="1">LH_658</strain>
    </source>
</reference>
<dbReference type="InterPro" id="IPR049519">
    <property type="entry name" value="SmaI"/>
</dbReference>
<evidence type="ECO:0000313" key="1">
    <source>
        <dbReference type="EMBL" id="VWQ26477.1"/>
    </source>
</evidence>